<dbReference type="InterPro" id="IPR029056">
    <property type="entry name" value="Ribokinase-like"/>
</dbReference>
<dbReference type="AlphaFoldDB" id="A0A1H8ETU7"/>
<evidence type="ECO:0000259" key="3">
    <source>
        <dbReference type="Pfam" id="PF00294"/>
    </source>
</evidence>
<dbReference type="SUPFAM" id="SSF53613">
    <property type="entry name" value="Ribokinase-like"/>
    <property type="match status" value="1"/>
</dbReference>
<dbReference type="EMBL" id="FOBB01000009">
    <property type="protein sequence ID" value="SEN22554.1"/>
    <property type="molecule type" value="Genomic_DNA"/>
</dbReference>
<keyword evidence="2 4" id="KW-0418">Kinase</keyword>
<dbReference type="InterPro" id="IPR011611">
    <property type="entry name" value="PfkB_dom"/>
</dbReference>
<evidence type="ECO:0000313" key="4">
    <source>
        <dbReference type="EMBL" id="SEN22554.1"/>
    </source>
</evidence>
<dbReference type="GO" id="GO:0005829">
    <property type="term" value="C:cytosol"/>
    <property type="evidence" value="ECO:0007669"/>
    <property type="project" value="TreeGrafter"/>
</dbReference>
<dbReference type="RefSeq" id="WP_089919061.1">
    <property type="nucleotide sequence ID" value="NZ_FOBB01000009.1"/>
</dbReference>
<reference evidence="4 5" key="1">
    <citation type="submission" date="2016-10" db="EMBL/GenBank/DDBJ databases">
        <authorList>
            <person name="de Groot N.N."/>
        </authorList>
    </citation>
    <scope>NUCLEOTIDE SEQUENCE [LARGE SCALE GENOMIC DNA]</scope>
    <source>
        <strain evidence="4 5">DSM 21039</strain>
    </source>
</reference>
<evidence type="ECO:0000313" key="5">
    <source>
        <dbReference type="Proteomes" id="UP000198984"/>
    </source>
</evidence>
<keyword evidence="5" id="KW-1185">Reference proteome</keyword>
<sequence>MYDICCVGHITLDKVVTTKSVVHMSGGTSFYFSNAIRNMDVKYTLVTGLAESEMHVVEELRAKGIEVFVTPSAHTVYFENIYPENQDHRTQRVLQKADPFTVEQLSAVHARYYHLGPLLADDMPVALIKALSERGKISLDAQGYLRKVENRNVIPIDWPAKKEALQYIDILKANEHEMEVLTGHKTVPEAARVLAGWGVKEVVITLGSMGSVIYHNNTFYHIPAYSPTTVIDATGCGDTYMAGYLYQRSKGAGFKEAGEFAAAMATLKIESSGPFTGTPEDVEALLANSQERVIAAR</sequence>
<name>A0A1H8ETU7_9BACT</name>
<evidence type="ECO:0000256" key="2">
    <source>
        <dbReference type="ARBA" id="ARBA00022777"/>
    </source>
</evidence>
<keyword evidence="1" id="KW-0808">Transferase</keyword>
<dbReference type="Pfam" id="PF00294">
    <property type="entry name" value="PfkB"/>
    <property type="match status" value="1"/>
</dbReference>
<gene>
    <name evidence="4" type="ORF">SAMN04488505_10924</name>
</gene>
<feature type="domain" description="Carbohydrate kinase PfkB" evidence="3">
    <location>
        <begin position="102"/>
        <end position="279"/>
    </location>
</feature>
<dbReference type="OrthoDB" id="9779730at2"/>
<evidence type="ECO:0000256" key="1">
    <source>
        <dbReference type="ARBA" id="ARBA00022679"/>
    </source>
</evidence>
<dbReference type="Gene3D" id="3.40.1190.20">
    <property type="match status" value="1"/>
</dbReference>
<dbReference type="PANTHER" id="PTHR10584">
    <property type="entry name" value="SUGAR KINASE"/>
    <property type="match status" value="1"/>
</dbReference>
<dbReference type="Proteomes" id="UP000198984">
    <property type="component" value="Unassembled WGS sequence"/>
</dbReference>
<proteinExistence type="predicted"/>
<protein>
    <submittedName>
        <fullName evidence="4">Sugar or nucleoside kinase, ribokinase family</fullName>
    </submittedName>
</protein>
<dbReference type="STRING" id="573321.SAMN04488505_10924"/>
<dbReference type="PANTHER" id="PTHR10584:SF166">
    <property type="entry name" value="RIBOKINASE"/>
    <property type="match status" value="1"/>
</dbReference>
<accession>A0A1H8ETU7</accession>
<dbReference type="GO" id="GO:0016301">
    <property type="term" value="F:kinase activity"/>
    <property type="evidence" value="ECO:0007669"/>
    <property type="project" value="UniProtKB-KW"/>
</dbReference>
<organism evidence="4 5">
    <name type="scientific">Chitinophaga rupis</name>
    <dbReference type="NCBI Taxonomy" id="573321"/>
    <lineage>
        <taxon>Bacteria</taxon>
        <taxon>Pseudomonadati</taxon>
        <taxon>Bacteroidota</taxon>
        <taxon>Chitinophagia</taxon>
        <taxon>Chitinophagales</taxon>
        <taxon>Chitinophagaceae</taxon>
        <taxon>Chitinophaga</taxon>
    </lineage>
</organism>